<feature type="compositionally biased region" description="Polar residues" evidence="1">
    <location>
        <begin position="42"/>
        <end position="73"/>
    </location>
</feature>
<sequence>MPAATAHPSMSYMPQSPLFNSALPRHNMTHFNYAPPRTQNAMFYQPGNPQTSPSYGGWNPQNNNHNGSQSGPQYSFYGHDGSNIQGMSPRFHNTFASTKGQVFDTGFNQPHRRKVRMAMSLLPLILLFSAV</sequence>
<protein>
    <submittedName>
        <fullName evidence="2">Uncharacterized protein</fullName>
    </submittedName>
</protein>
<gene>
    <name evidence="2" type="primary">ORF118743</name>
</gene>
<organism evidence="2">
    <name type="scientific">Arion vulgaris</name>
    <dbReference type="NCBI Taxonomy" id="1028688"/>
    <lineage>
        <taxon>Eukaryota</taxon>
        <taxon>Metazoa</taxon>
        <taxon>Spiralia</taxon>
        <taxon>Lophotrochozoa</taxon>
        <taxon>Mollusca</taxon>
        <taxon>Gastropoda</taxon>
        <taxon>Heterobranchia</taxon>
        <taxon>Euthyneura</taxon>
        <taxon>Panpulmonata</taxon>
        <taxon>Eupulmonata</taxon>
        <taxon>Stylommatophora</taxon>
        <taxon>Helicina</taxon>
        <taxon>Arionoidea</taxon>
        <taxon>Arionidae</taxon>
        <taxon>Arion</taxon>
    </lineage>
</organism>
<evidence type="ECO:0000313" key="2">
    <source>
        <dbReference type="EMBL" id="CEK80032.1"/>
    </source>
</evidence>
<feature type="region of interest" description="Disordered" evidence="1">
    <location>
        <begin position="42"/>
        <end position="91"/>
    </location>
</feature>
<evidence type="ECO:0000256" key="1">
    <source>
        <dbReference type="SAM" id="MobiDB-lite"/>
    </source>
</evidence>
<reference evidence="2" key="1">
    <citation type="submission" date="2014-12" db="EMBL/GenBank/DDBJ databases">
        <title>Insight into the proteome of Arion vulgaris.</title>
        <authorList>
            <person name="Aradska J."/>
            <person name="Bulat T."/>
            <person name="Smidak R."/>
            <person name="Sarate P."/>
            <person name="Gangsoo J."/>
            <person name="Sialana F."/>
            <person name="Bilban M."/>
            <person name="Lubec G."/>
        </authorList>
    </citation>
    <scope>NUCLEOTIDE SEQUENCE</scope>
    <source>
        <tissue evidence="2">Skin</tissue>
    </source>
</reference>
<proteinExistence type="predicted"/>
<dbReference type="AlphaFoldDB" id="A0A0B7AHE1"/>
<name>A0A0B7AHE1_9EUPU</name>
<accession>A0A0B7AHE1</accession>
<dbReference type="EMBL" id="HACG01033167">
    <property type="protein sequence ID" value="CEK80032.1"/>
    <property type="molecule type" value="Transcribed_RNA"/>
</dbReference>